<evidence type="ECO:0000313" key="2">
    <source>
        <dbReference type="Proteomes" id="UP001271591"/>
    </source>
</evidence>
<dbReference type="Proteomes" id="UP001271591">
    <property type="component" value="Unassembled WGS sequence"/>
</dbReference>
<comment type="caution">
    <text evidence="1">The sequence shown here is derived from an EMBL/GenBank/DDBJ whole genome shotgun (WGS) entry which is preliminary data.</text>
</comment>
<sequence length="158" mass="18177">MTGNKILGAIKKTGTALMFIILLIFVKIIATEFVEPKIDDVLSNKEDADKIASYLKNELSKKKFPIKVDDYTTWIAATVEGNAINHYYNIYGINEDMAPFFDGEEIKNLMSLEIQKKLSSGECKMMQEYNYIYKYHYNIINTKHNDLVIIMTKSNCPQ</sequence>
<organism evidence="1 2">
    <name type="scientific">Escherichia coli</name>
    <dbReference type="NCBI Taxonomy" id="562"/>
    <lineage>
        <taxon>Bacteria</taxon>
        <taxon>Pseudomonadati</taxon>
        <taxon>Pseudomonadota</taxon>
        <taxon>Gammaproteobacteria</taxon>
        <taxon>Enterobacterales</taxon>
        <taxon>Enterobacteriaceae</taxon>
        <taxon>Escherichia</taxon>
    </lineage>
</organism>
<accession>A0AAP6B2C6</accession>
<evidence type="ECO:0000313" key="1">
    <source>
        <dbReference type="EMBL" id="MDW9353114.1"/>
    </source>
</evidence>
<dbReference type="AlphaFoldDB" id="A0AAP6B2C6"/>
<reference evidence="1" key="1">
    <citation type="submission" date="2023-10" db="EMBL/GenBank/DDBJ databases">
        <title>Draft Genome Sequence of a Shiga toxin-producing Escherichia coli strain from deer meat showing an IS-element integration in the B-subunit of the Shiga toxin Stx2b gene.</title>
        <authorList>
            <person name="Projahn M."/>
            <person name="Borowiak M."/>
        </authorList>
    </citation>
    <scope>NUCLEOTIDE SEQUENCE</scope>
    <source>
        <strain evidence="1">BfR-EC-18960</strain>
    </source>
</reference>
<dbReference type="RefSeq" id="WP_252518015.1">
    <property type="nucleotide sequence ID" value="NZ_BRVZ01000025.1"/>
</dbReference>
<protein>
    <submittedName>
        <fullName evidence="1">Uncharacterized protein</fullName>
    </submittedName>
</protein>
<proteinExistence type="predicted"/>
<gene>
    <name evidence="1" type="ORF">R8G00_27085</name>
</gene>
<dbReference type="EMBL" id="JAWPMK010000003">
    <property type="protein sequence ID" value="MDW9353114.1"/>
    <property type="molecule type" value="Genomic_DNA"/>
</dbReference>
<name>A0AAP6B2C6_ECOLX</name>